<protein>
    <submittedName>
        <fullName evidence="1">PAS domain-containing protein</fullName>
    </submittedName>
</protein>
<sequence>MTAEANTYPRTTDVAEMRRRATPATQAFYDYWDAKRAGRLMPARADLDPVEMKAWLPGIQLIDVHENPRRLVYRLVGEVEVEMRGFSHQGREVGDAYFAVSREEALRNYGLVIDGRSMVYDWARYKTASGFHVSQETIFLPLSDDGETVNKVITFTVVAQQS</sequence>
<dbReference type="EMBL" id="SNYW01000007">
    <property type="protein sequence ID" value="TDQ83413.1"/>
    <property type="molecule type" value="Genomic_DNA"/>
</dbReference>
<dbReference type="OrthoDB" id="8449511at2"/>
<proteinExistence type="predicted"/>
<gene>
    <name evidence="1" type="ORF">A8950_1700</name>
</gene>
<comment type="caution">
    <text evidence="1">The sequence shown here is derived from an EMBL/GenBank/DDBJ whole genome shotgun (WGS) entry which is preliminary data.</text>
</comment>
<dbReference type="Pfam" id="PF07310">
    <property type="entry name" value="PAS_5"/>
    <property type="match status" value="1"/>
</dbReference>
<reference evidence="1 2" key="1">
    <citation type="submission" date="2019-03" db="EMBL/GenBank/DDBJ databases">
        <title>Genomic Encyclopedia of Type Strains, Phase III (KMG-III): the genomes of soil and plant-associated and newly described type strains.</title>
        <authorList>
            <person name="Whitman W."/>
        </authorList>
    </citation>
    <scope>NUCLEOTIDE SEQUENCE [LARGE SCALE GENOMIC DNA]</scope>
    <source>
        <strain evidence="1 2">CGMCC 1.7660</strain>
    </source>
</reference>
<evidence type="ECO:0000313" key="1">
    <source>
        <dbReference type="EMBL" id="TDQ83413.1"/>
    </source>
</evidence>
<keyword evidence="2" id="KW-1185">Reference proteome</keyword>
<accession>A0A4R6WUQ4</accession>
<name>A0A4R6WUQ4_9PROT</name>
<dbReference type="Proteomes" id="UP000295783">
    <property type="component" value="Unassembled WGS sequence"/>
</dbReference>
<evidence type="ECO:0000313" key="2">
    <source>
        <dbReference type="Proteomes" id="UP000295783"/>
    </source>
</evidence>
<organism evidence="1 2">
    <name type="scientific">Dongia mobilis</name>
    <dbReference type="NCBI Taxonomy" id="578943"/>
    <lineage>
        <taxon>Bacteria</taxon>
        <taxon>Pseudomonadati</taxon>
        <taxon>Pseudomonadota</taxon>
        <taxon>Alphaproteobacteria</taxon>
        <taxon>Rhodospirillales</taxon>
        <taxon>Dongiaceae</taxon>
        <taxon>Dongia</taxon>
    </lineage>
</organism>
<dbReference type="InterPro" id="IPR009922">
    <property type="entry name" value="DUF1457"/>
</dbReference>
<dbReference type="RefSeq" id="WP_133613169.1">
    <property type="nucleotide sequence ID" value="NZ_SNYW01000007.1"/>
</dbReference>
<dbReference type="AlphaFoldDB" id="A0A4R6WUQ4"/>